<dbReference type="OrthoDB" id="8363993at2"/>
<reference evidence="1 2" key="1">
    <citation type="submission" date="2017-03" db="EMBL/GenBank/DDBJ databases">
        <title>Genome analysis of Rhizobial strains effectives or ineffectives for nitrogen fixation isolated from bean seeds.</title>
        <authorList>
            <person name="Peralta H."/>
            <person name="Aguilar-Vera A."/>
            <person name="Mora Y."/>
            <person name="Vargas-Lagunas C."/>
            <person name="Girard L."/>
            <person name="Mora J."/>
        </authorList>
    </citation>
    <scope>NUCLEOTIDE SEQUENCE [LARGE SCALE GENOMIC DNA]</scope>
    <source>
        <strain evidence="1 2">CCGM3</strain>
    </source>
</reference>
<dbReference type="Proteomes" id="UP000254939">
    <property type="component" value="Unassembled WGS sequence"/>
</dbReference>
<sequence length="262" mass="26456">MSVARTQTERFGANPFVVEGPIVAGSGIPGPNFTLGSVCWGDAEAEWVYCQLVLASQTTLQPGQWFQWDRDYTATLLTTAAAVVGNRCGVFSGAAQPSTITGGPVGTITLAAGTYYVWLQRSGQAPALVSTGVTANLVVAETTATTGQLAVPASPTATTKQITPVSFGSANRTFTATTVNGSNVLTALSGASAGSVPFIGATVSGTGIPGSTTVTGLTYSPNGVIQSVTISNNATANGTGITITAVGVLEVGLMWPYIGKVN</sequence>
<protein>
    <submittedName>
        <fullName evidence="1">Uncharacterized protein</fullName>
    </submittedName>
</protein>
<dbReference type="EMBL" id="NAAC01000011">
    <property type="protein sequence ID" value="RDJ12421.1"/>
    <property type="molecule type" value="Genomic_DNA"/>
</dbReference>
<dbReference type="RefSeq" id="WP_114713047.1">
    <property type="nucleotide sequence ID" value="NZ_KZ857259.1"/>
</dbReference>
<gene>
    <name evidence="1" type="ORF">B5K06_11855</name>
</gene>
<name>A0A370KRJ3_9HYPH</name>
<proteinExistence type="predicted"/>
<evidence type="ECO:0000313" key="1">
    <source>
        <dbReference type="EMBL" id="RDJ12421.1"/>
    </source>
</evidence>
<organism evidence="1 2">
    <name type="scientific">Rhizobium grahamii</name>
    <dbReference type="NCBI Taxonomy" id="1120045"/>
    <lineage>
        <taxon>Bacteria</taxon>
        <taxon>Pseudomonadati</taxon>
        <taxon>Pseudomonadota</taxon>
        <taxon>Alphaproteobacteria</taxon>
        <taxon>Hyphomicrobiales</taxon>
        <taxon>Rhizobiaceae</taxon>
        <taxon>Rhizobium/Agrobacterium group</taxon>
        <taxon>Rhizobium</taxon>
    </lineage>
</organism>
<dbReference type="AlphaFoldDB" id="A0A370KRJ3"/>
<comment type="caution">
    <text evidence="1">The sequence shown here is derived from an EMBL/GenBank/DDBJ whole genome shotgun (WGS) entry which is preliminary data.</text>
</comment>
<evidence type="ECO:0000313" key="2">
    <source>
        <dbReference type="Proteomes" id="UP000254939"/>
    </source>
</evidence>
<accession>A0A370KRJ3</accession>